<keyword evidence="2" id="KW-0812">Transmembrane</keyword>
<dbReference type="SUPFAM" id="SSF51197">
    <property type="entry name" value="Clavaminate synthase-like"/>
    <property type="match status" value="1"/>
</dbReference>
<keyword evidence="2" id="KW-1133">Transmembrane helix</keyword>
<evidence type="ECO:0000256" key="2">
    <source>
        <dbReference type="SAM" id="Phobius"/>
    </source>
</evidence>
<feature type="transmembrane region" description="Helical" evidence="2">
    <location>
        <begin position="473"/>
        <end position="495"/>
    </location>
</feature>
<reference evidence="4" key="1">
    <citation type="submission" date="2019-11" db="EMBL/GenBank/DDBJ databases">
        <title>Bipolaris sorokiniana Genome sequencing.</title>
        <authorList>
            <person name="Wang H."/>
        </authorList>
    </citation>
    <scope>NUCLEOTIDE SEQUENCE</scope>
</reference>
<keyword evidence="2" id="KW-0472">Membrane</keyword>
<feature type="transmembrane region" description="Helical" evidence="2">
    <location>
        <begin position="860"/>
        <end position="881"/>
    </location>
</feature>
<evidence type="ECO:0000313" key="5">
    <source>
        <dbReference type="Proteomes" id="UP000624244"/>
    </source>
</evidence>
<feature type="transmembrane region" description="Helical" evidence="2">
    <location>
        <begin position="764"/>
        <end position="785"/>
    </location>
</feature>
<dbReference type="SUPFAM" id="SSF103473">
    <property type="entry name" value="MFS general substrate transporter"/>
    <property type="match status" value="1"/>
</dbReference>
<proteinExistence type="predicted"/>
<feature type="transmembrane region" description="Helical" evidence="2">
    <location>
        <begin position="501"/>
        <end position="522"/>
    </location>
</feature>
<feature type="transmembrane region" description="Helical" evidence="2">
    <location>
        <begin position="587"/>
        <end position="609"/>
    </location>
</feature>
<organism evidence="4 5">
    <name type="scientific">Cochliobolus sativus</name>
    <name type="common">Common root rot and spot blotch fungus</name>
    <name type="synonym">Bipolaris sorokiniana</name>
    <dbReference type="NCBI Taxonomy" id="45130"/>
    <lineage>
        <taxon>Eukaryota</taxon>
        <taxon>Fungi</taxon>
        <taxon>Dikarya</taxon>
        <taxon>Ascomycota</taxon>
        <taxon>Pezizomycotina</taxon>
        <taxon>Dothideomycetes</taxon>
        <taxon>Pleosporomycetidae</taxon>
        <taxon>Pleosporales</taxon>
        <taxon>Pleosporineae</taxon>
        <taxon>Pleosporaceae</taxon>
        <taxon>Bipolaris</taxon>
    </lineage>
</organism>
<feature type="transmembrane region" description="Helical" evidence="2">
    <location>
        <begin position="684"/>
        <end position="708"/>
    </location>
</feature>
<feature type="domain" description="Major facilitator superfamily (MFS) profile" evidence="3">
    <location>
        <begin position="433"/>
        <end position="886"/>
    </location>
</feature>
<dbReference type="EMBL" id="WNKQ01000009">
    <property type="protein sequence ID" value="KAF5849365.1"/>
    <property type="molecule type" value="Genomic_DNA"/>
</dbReference>
<dbReference type="Gene3D" id="2.60.120.620">
    <property type="entry name" value="q2cbj1_9rhob like domain"/>
    <property type="match status" value="1"/>
</dbReference>
<sequence>MAPYLNDEETVQQPYGDWRDEFYEKGYVVLKGVVPKERALKYRNKMIDWLGTFPNDFDINKPETWTKENLPQSFKNGMYLNYCAAHEKYVWEARQEPGVLDAFEKLWNTNELIVSYDTINLTLPNASKMGGSKPWPHVDQAPERQGLSCVQGIINLSEAGPKDGGLVVMEGSARLFDKFFKQHPPDRTKGPLAALHYDFYPFQDSDVKWYEDHGCKLVKVCAEPGDLILWDSRQMHYAVYPETDNIRTIIYACYTPAAMASKEDLEKKKEIFEKWEATTHWPHINIHSQGKAKVDGEVDPWERTEPLEKPELTDKLLKLAGVKPSGEMSKSNPLSVSLTKWPNHASNVYPRHLGTTNCGRRHVVDFHQRPPIMAAHDPKSEASAHIEIIDAHKKAAKPVVGTIRLFDDDGIVLIPTPTRDPNDPLNLPTWQKYTILVIVGLFAASANLMASGISAILPIVKASYNGDPKTSDLATWPAFFMGVGNLIAIPVAHAVGRRPVYLISTIVLSFGCLWCACSGSLASHIAGRDIMSIAAGQAEALCPIIVQEIFYLHERGNVIAWFCALQTLGTAALIVSSSYLANDLGWRWWYGVFGCLSGAIALLSIIFVVETHYERTLEALTGQGIDEDGTLVPVTTNTKRKLDTVNYAPRSFVRDMLPWKGYARWSEAITCWKHMIQIIWFPNILWLTLINSVALGIYVLMSALFAGVLVQPPYLWNFDMLGYVFAGQIATAVAVPFFCGYLSDLVVKILSKRHNGVSQPEYRYIALIIPLLSTLISTIIFGMTAQNPNDWSWAGIAVTLNFEYFGFVGIVVSSFVYCMDAYPQRIDAALVLICSLRGFIGFGISFGTVSFVEKAGYEGAFNICAGIVAASIGLGIPVYFFGPKIRAITQKYAQDD</sequence>
<feature type="transmembrane region" description="Helical" evidence="2">
    <location>
        <begin position="720"/>
        <end position="743"/>
    </location>
</feature>
<dbReference type="Gene3D" id="1.20.1250.20">
    <property type="entry name" value="MFS general substrate transporter like domains"/>
    <property type="match status" value="1"/>
</dbReference>
<evidence type="ECO:0000313" key="4">
    <source>
        <dbReference type="EMBL" id="KAF5849365.1"/>
    </source>
</evidence>
<accession>A0A8H5ZJP7</accession>
<evidence type="ECO:0000256" key="1">
    <source>
        <dbReference type="ARBA" id="ARBA00004141"/>
    </source>
</evidence>
<feature type="transmembrane region" description="Helical" evidence="2">
    <location>
        <begin position="829"/>
        <end position="848"/>
    </location>
</feature>
<gene>
    <name evidence="4" type="ORF">GGP41_006277</name>
</gene>
<dbReference type="Pfam" id="PF05721">
    <property type="entry name" value="PhyH"/>
    <property type="match status" value="1"/>
</dbReference>
<dbReference type="Proteomes" id="UP000624244">
    <property type="component" value="Unassembled WGS sequence"/>
</dbReference>
<protein>
    <recommendedName>
        <fullName evidence="3">Major facilitator superfamily (MFS) profile domain-containing protein</fullName>
    </recommendedName>
</protein>
<comment type="caution">
    <text evidence="4">The sequence shown here is derived from an EMBL/GenBank/DDBJ whole genome shotgun (WGS) entry which is preliminary data.</text>
</comment>
<evidence type="ECO:0000259" key="3">
    <source>
        <dbReference type="PROSITE" id="PS50850"/>
    </source>
</evidence>
<feature type="transmembrane region" description="Helical" evidence="2">
    <location>
        <begin position="433"/>
        <end position="461"/>
    </location>
</feature>
<dbReference type="InterPro" id="IPR036259">
    <property type="entry name" value="MFS_trans_sf"/>
</dbReference>
<name>A0A8H5ZJP7_COCSA</name>
<dbReference type="InterPro" id="IPR008775">
    <property type="entry name" value="Phytyl_CoA_dOase-like"/>
</dbReference>
<dbReference type="AlphaFoldDB" id="A0A8H5ZJP7"/>
<dbReference type="PROSITE" id="PS50850">
    <property type="entry name" value="MFS"/>
    <property type="match status" value="1"/>
</dbReference>
<dbReference type="InterPro" id="IPR011701">
    <property type="entry name" value="MFS"/>
</dbReference>
<dbReference type="InterPro" id="IPR020846">
    <property type="entry name" value="MFS_dom"/>
</dbReference>
<dbReference type="Pfam" id="PF07690">
    <property type="entry name" value="MFS_1"/>
    <property type="match status" value="1"/>
</dbReference>
<comment type="subcellular location">
    <subcellularLocation>
        <location evidence="1">Membrane</location>
        <topology evidence="1">Multi-pass membrane protein</topology>
    </subcellularLocation>
</comment>
<dbReference type="GO" id="GO:0022857">
    <property type="term" value="F:transmembrane transporter activity"/>
    <property type="evidence" value="ECO:0007669"/>
    <property type="project" value="InterPro"/>
</dbReference>
<dbReference type="GO" id="GO:0016020">
    <property type="term" value="C:membrane"/>
    <property type="evidence" value="ECO:0007669"/>
    <property type="project" value="UniProtKB-SubCell"/>
</dbReference>
<dbReference type="PANTHER" id="PTHR31630:SF6">
    <property type="entry name" value="PHYTANOYL-COA DIOXYGENASE-RELATED"/>
    <property type="match status" value="1"/>
</dbReference>
<feature type="transmembrane region" description="Helical" evidence="2">
    <location>
        <begin position="558"/>
        <end position="581"/>
    </location>
</feature>
<dbReference type="PANTHER" id="PTHR31630">
    <property type="entry name" value="PHYTANOYL-COA DIOXYGENASE-RELATED-RELATED"/>
    <property type="match status" value="1"/>
</dbReference>
<feature type="transmembrane region" description="Helical" evidence="2">
    <location>
        <begin position="791"/>
        <end position="817"/>
    </location>
</feature>